<evidence type="ECO:0000259" key="8">
    <source>
        <dbReference type="PROSITE" id="PS50011"/>
    </source>
</evidence>
<gene>
    <name evidence="10" type="ORF">TrST_g2607</name>
</gene>
<feature type="compositionally biased region" description="Polar residues" evidence="7">
    <location>
        <begin position="506"/>
        <end position="521"/>
    </location>
</feature>
<reference evidence="11" key="1">
    <citation type="journal article" date="2023" name="Commun. Biol.">
        <title>Genome analysis of Parmales, the sister group of diatoms, reveals the evolutionary specialization of diatoms from phago-mixotrophs to photoautotrophs.</title>
        <authorList>
            <person name="Ban H."/>
            <person name="Sato S."/>
            <person name="Yoshikawa S."/>
            <person name="Yamada K."/>
            <person name="Nakamura Y."/>
            <person name="Ichinomiya M."/>
            <person name="Sato N."/>
            <person name="Blanc-Mathieu R."/>
            <person name="Endo H."/>
            <person name="Kuwata A."/>
            <person name="Ogata H."/>
        </authorList>
    </citation>
    <scope>NUCLEOTIDE SEQUENCE [LARGE SCALE GENOMIC DNA]</scope>
    <source>
        <strain evidence="11">NIES 3701</strain>
    </source>
</reference>
<evidence type="ECO:0008006" key="12">
    <source>
        <dbReference type="Google" id="ProtNLM"/>
    </source>
</evidence>
<evidence type="ECO:0000259" key="9">
    <source>
        <dbReference type="PROSITE" id="PS51285"/>
    </source>
</evidence>
<dbReference type="InterPro" id="IPR017441">
    <property type="entry name" value="Protein_kinase_ATP_BS"/>
</dbReference>
<keyword evidence="3 6" id="KW-0547">Nucleotide-binding</keyword>
<dbReference type="CDD" id="cd05123">
    <property type="entry name" value="STKc_AGC"/>
    <property type="match status" value="1"/>
</dbReference>
<sequence length="521" mass="57061">MGNCGGSGAKYALSNSKLSEKPPPPPSWLGAPSVVTGKHNPTHRVMLSPHQNGWADMEFVKVLGRGKFGEVVLCQHADDSKFYAVKKISKKMMVERKNKASVKQEIISLMQTSHPFVAHMFGYFQDEKSVNLILEFCSGGELYNRMKRRVKFSNDEAKFYFTEIVLALKFLHSKPLSLVYRDLKPENCMIDSMGHIRLVDFGFSAPIAAHENLTGGCGTAMYIAPEIASGHNDKAHGFPVDWWASGIMLYEFLTGRAPFGDSSDLTKFEILNNINAGKIKWPGTISKDARTLIQNLLIPDPAQRWKFPEIEESDWMKGVDYGNFLKRKVIPPWIPPESETEGDVSNFLNWKELPEDKKLVNTDYAHVSESIYSNDLGGSDGVVVCGEAFNKALVPTPGGGGGGGGGDGKKPPGRDSSRKPSKKQEGKEKPGADFAATAGAVNMMKKRSKTLKKNASDKKINNDGSNRDLSKKMMKRGSSKKDGSAKGGDFAKAAGAVNLAKKRLKNQGSSRGSNSNKIHVK</sequence>
<proteinExistence type="predicted"/>
<dbReference type="InterPro" id="IPR000719">
    <property type="entry name" value="Prot_kinase_dom"/>
</dbReference>
<evidence type="ECO:0000256" key="2">
    <source>
        <dbReference type="ARBA" id="ARBA00022679"/>
    </source>
</evidence>
<keyword evidence="2" id="KW-0808">Transferase</keyword>
<feature type="domain" description="Protein kinase" evidence="8">
    <location>
        <begin position="57"/>
        <end position="316"/>
    </location>
</feature>
<dbReference type="PROSITE" id="PS00107">
    <property type="entry name" value="PROTEIN_KINASE_ATP"/>
    <property type="match status" value="1"/>
</dbReference>
<accession>A0A9W7AEF3</accession>
<dbReference type="PROSITE" id="PS00108">
    <property type="entry name" value="PROTEIN_KINASE_ST"/>
    <property type="match status" value="1"/>
</dbReference>
<keyword evidence="11" id="KW-1185">Reference proteome</keyword>
<evidence type="ECO:0000256" key="5">
    <source>
        <dbReference type="ARBA" id="ARBA00022840"/>
    </source>
</evidence>
<organism evidence="10 11">
    <name type="scientific">Triparma strigata</name>
    <dbReference type="NCBI Taxonomy" id="1606541"/>
    <lineage>
        <taxon>Eukaryota</taxon>
        <taxon>Sar</taxon>
        <taxon>Stramenopiles</taxon>
        <taxon>Ochrophyta</taxon>
        <taxon>Bolidophyceae</taxon>
        <taxon>Parmales</taxon>
        <taxon>Triparmaceae</taxon>
        <taxon>Triparma</taxon>
    </lineage>
</organism>
<dbReference type="AlphaFoldDB" id="A0A9W7AEF3"/>
<evidence type="ECO:0000256" key="4">
    <source>
        <dbReference type="ARBA" id="ARBA00022777"/>
    </source>
</evidence>
<keyword evidence="4" id="KW-0418">Kinase</keyword>
<comment type="caution">
    <text evidence="10">The sequence shown here is derived from an EMBL/GenBank/DDBJ whole genome shotgun (WGS) entry which is preliminary data.</text>
</comment>
<keyword evidence="5 6" id="KW-0067">ATP-binding</keyword>
<feature type="region of interest" description="Disordered" evidence="7">
    <location>
        <begin position="13"/>
        <end position="35"/>
    </location>
</feature>
<dbReference type="PANTHER" id="PTHR24353">
    <property type="entry name" value="CYCLIC NUCLEOTIDE-DEPENDENT PROTEIN KINASE"/>
    <property type="match status" value="1"/>
</dbReference>
<dbReference type="FunFam" id="3.30.200.20:FF:000042">
    <property type="entry name" value="Aurora kinase A"/>
    <property type="match status" value="1"/>
</dbReference>
<dbReference type="InterPro" id="IPR045270">
    <property type="entry name" value="STKc_AGC"/>
</dbReference>
<feature type="region of interest" description="Disordered" evidence="7">
    <location>
        <begin position="394"/>
        <end position="521"/>
    </location>
</feature>
<dbReference type="Gene3D" id="1.10.510.10">
    <property type="entry name" value="Transferase(Phosphotransferase) domain 1"/>
    <property type="match status" value="1"/>
</dbReference>
<feature type="compositionally biased region" description="Low complexity" evidence="7">
    <location>
        <begin position="487"/>
        <end position="496"/>
    </location>
</feature>
<evidence type="ECO:0000256" key="7">
    <source>
        <dbReference type="SAM" id="MobiDB-lite"/>
    </source>
</evidence>
<dbReference type="PROSITE" id="PS51285">
    <property type="entry name" value="AGC_KINASE_CTER"/>
    <property type="match status" value="1"/>
</dbReference>
<dbReference type="InterPro" id="IPR011009">
    <property type="entry name" value="Kinase-like_dom_sf"/>
</dbReference>
<feature type="compositionally biased region" description="Gly residues" evidence="7">
    <location>
        <begin position="397"/>
        <end position="406"/>
    </location>
</feature>
<feature type="domain" description="AGC-kinase C-terminal" evidence="9">
    <location>
        <begin position="317"/>
        <end position="374"/>
    </location>
</feature>
<protein>
    <recommendedName>
        <fullName evidence="12">Protein kinase domain-containing protein</fullName>
    </recommendedName>
</protein>
<dbReference type="OrthoDB" id="63267at2759"/>
<feature type="compositionally biased region" description="Basic and acidic residues" evidence="7">
    <location>
        <begin position="454"/>
        <end position="471"/>
    </location>
</feature>
<evidence type="ECO:0000256" key="1">
    <source>
        <dbReference type="ARBA" id="ARBA00022527"/>
    </source>
</evidence>
<dbReference type="FunFam" id="1.10.510.10:FF:000571">
    <property type="entry name" value="Maternal embryonic leucine zipper kinase"/>
    <property type="match status" value="1"/>
</dbReference>
<dbReference type="PROSITE" id="PS50011">
    <property type="entry name" value="PROTEIN_KINASE_DOM"/>
    <property type="match status" value="1"/>
</dbReference>
<feature type="binding site" evidence="6">
    <location>
        <position position="87"/>
    </location>
    <ligand>
        <name>ATP</name>
        <dbReference type="ChEBI" id="CHEBI:30616"/>
    </ligand>
</feature>
<dbReference type="GO" id="GO:0004674">
    <property type="term" value="F:protein serine/threonine kinase activity"/>
    <property type="evidence" value="ECO:0007669"/>
    <property type="project" value="UniProtKB-KW"/>
</dbReference>
<dbReference type="InterPro" id="IPR000961">
    <property type="entry name" value="AGC-kinase_C"/>
</dbReference>
<dbReference type="SUPFAM" id="SSF56112">
    <property type="entry name" value="Protein kinase-like (PK-like)"/>
    <property type="match status" value="1"/>
</dbReference>
<evidence type="ECO:0000313" key="10">
    <source>
        <dbReference type="EMBL" id="GMH70782.1"/>
    </source>
</evidence>
<evidence type="ECO:0000313" key="11">
    <source>
        <dbReference type="Proteomes" id="UP001165085"/>
    </source>
</evidence>
<dbReference type="Proteomes" id="UP001165085">
    <property type="component" value="Unassembled WGS sequence"/>
</dbReference>
<dbReference type="GO" id="GO:0005524">
    <property type="term" value="F:ATP binding"/>
    <property type="evidence" value="ECO:0007669"/>
    <property type="project" value="UniProtKB-UniRule"/>
</dbReference>
<name>A0A9W7AEF3_9STRA</name>
<dbReference type="Gene3D" id="3.30.200.20">
    <property type="entry name" value="Phosphorylase Kinase, domain 1"/>
    <property type="match status" value="1"/>
</dbReference>
<dbReference type="InterPro" id="IPR008271">
    <property type="entry name" value="Ser/Thr_kinase_AS"/>
</dbReference>
<keyword evidence="1" id="KW-0723">Serine/threonine-protein kinase</keyword>
<evidence type="ECO:0000256" key="6">
    <source>
        <dbReference type="PROSITE-ProRule" id="PRU10141"/>
    </source>
</evidence>
<dbReference type="Pfam" id="PF00069">
    <property type="entry name" value="Pkinase"/>
    <property type="match status" value="1"/>
</dbReference>
<feature type="compositionally biased region" description="Basic and acidic residues" evidence="7">
    <location>
        <begin position="407"/>
        <end position="431"/>
    </location>
</feature>
<evidence type="ECO:0000256" key="3">
    <source>
        <dbReference type="ARBA" id="ARBA00022741"/>
    </source>
</evidence>
<dbReference type="SMART" id="SM00220">
    <property type="entry name" value="S_TKc"/>
    <property type="match status" value="1"/>
</dbReference>
<dbReference type="EMBL" id="BRXY01000143">
    <property type="protein sequence ID" value="GMH70782.1"/>
    <property type="molecule type" value="Genomic_DNA"/>
</dbReference>